<dbReference type="EMBL" id="JAWCUI010000047">
    <property type="protein sequence ID" value="KAL1892063.1"/>
    <property type="molecule type" value="Genomic_DNA"/>
</dbReference>
<dbReference type="Proteomes" id="UP001583186">
    <property type="component" value="Unassembled WGS sequence"/>
</dbReference>
<feature type="compositionally biased region" description="Low complexity" evidence="1">
    <location>
        <begin position="36"/>
        <end position="67"/>
    </location>
</feature>
<feature type="region of interest" description="Disordered" evidence="1">
    <location>
        <begin position="666"/>
        <end position="702"/>
    </location>
</feature>
<comment type="caution">
    <text evidence="2">The sequence shown here is derived from an EMBL/GenBank/DDBJ whole genome shotgun (WGS) entry which is preliminary data.</text>
</comment>
<evidence type="ECO:0008006" key="4">
    <source>
        <dbReference type="Google" id="ProtNLM"/>
    </source>
</evidence>
<feature type="region of interest" description="Disordered" evidence="1">
    <location>
        <begin position="478"/>
        <end position="564"/>
    </location>
</feature>
<protein>
    <recommendedName>
        <fullName evidence="4">PH domain-containing protein</fullName>
    </recommendedName>
</protein>
<reference evidence="2 3" key="1">
    <citation type="journal article" date="2024" name="IMA Fungus">
        <title>IMA Genome - F19 : A genome assembly and annotation guide to empower mycologists, including annotated draft genome sequences of Ceratocystis pirilliformis, Diaporthe australafricana, Fusarium ophioides, Paecilomyces lecythidis, and Sporothrix stenoceras.</title>
        <authorList>
            <person name="Aylward J."/>
            <person name="Wilson A.M."/>
            <person name="Visagie C.M."/>
            <person name="Spraker J."/>
            <person name="Barnes I."/>
            <person name="Buitendag C."/>
            <person name="Ceriani C."/>
            <person name="Del Mar Angel L."/>
            <person name="du Plessis D."/>
            <person name="Fuchs T."/>
            <person name="Gasser K."/>
            <person name="Kramer D."/>
            <person name="Li W."/>
            <person name="Munsamy K."/>
            <person name="Piso A."/>
            <person name="Price J.L."/>
            <person name="Sonnekus B."/>
            <person name="Thomas C."/>
            <person name="van der Nest A."/>
            <person name="van Dijk A."/>
            <person name="van Heerden A."/>
            <person name="van Vuuren N."/>
            <person name="Yilmaz N."/>
            <person name="Duong T.A."/>
            <person name="van der Merwe N.A."/>
            <person name="Wingfield M.J."/>
            <person name="Wingfield B.D."/>
        </authorList>
    </citation>
    <scope>NUCLEOTIDE SEQUENCE [LARGE SCALE GENOMIC DNA]</scope>
    <source>
        <strain evidence="2 3">CMW 5346</strain>
    </source>
</reference>
<feature type="region of interest" description="Disordered" evidence="1">
    <location>
        <begin position="31"/>
        <end position="80"/>
    </location>
</feature>
<feature type="region of interest" description="Disordered" evidence="1">
    <location>
        <begin position="368"/>
        <end position="421"/>
    </location>
</feature>
<sequence length="854" mass="91856">MEGILHVPPDRGTIIGRAIWKARYVVVADPSDAKQRVQQQRQQSSHAGSSSSSIAPSKSSASSARGQQPPPRVATPRSPASLFPENMFLSVFKSKGDWEPIQQHAISSITDCQVQMLAHRKQGPVLPTLVINVSPDPITDKLRKRRSSRTAGLTTTKETSPSTLWFRPAEDCPQKNILQEWCRFIQTLMLQLGASTPSAPLPLHNGNGPLSPVTPASPTFVNPFASSQRSRGDQSEFSSFQYQQTTPQSQYAPRPGSGNASGRTNALSHKASNQTTQTSQTYSSRERERDRPKTYSESPSLRSRRSDLSHTSSNLPPHVTTPGYSSSSSNNNNFTLPFFQNRPADLPSPATTVNEFSGDFVEGWTTAQGRSSTLSSPVRGRDSISSQPPLPMTVTAGLPAPSPSASNGAGTISSSSPPAPRETILDRAFQMRFIPGSDREVIPGEDKLTSLARFDALMREVDERKRLRQAVAASDIKRSATTAPMVGRPETQPKSGWDLDDDSDDSDDVEKDAEAEDEDDNDDSEAVGSVDSDDDGFVNSQFLRRNGRRADSSSLRSGDHLDPAVDIAPNARRALDFIIAGRSRESDREARRTLTPKTRNEGFLDYDTQTLKTLNDGYFPSTNQMYQQEPILRPQTGYSRNRPAIAQRTHSQPQLAALNINNIVAAGNSGSNTNRHSQHRGNAMSPISPSSPPPLPRSSTFSKVDEMKAKAAAAAAASVAAGNLASLPLDKRQSASSPKRLSFTDFTKRLSSSTSSLLLVQTNASSNSGSGNVSGSGSVIHEAAADTESAALGLSSPRSEKHGYSFSSSTNGHGHQHSSSTSSRLTSPPAPPPAAERCGWRGSVSVISNEGGFL</sequence>
<feature type="compositionally biased region" description="Low complexity" evidence="1">
    <location>
        <begin position="807"/>
        <end position="827"/>
    </location>
</feature>
<evidence type="ECO:0000313" key="2">
    <source>
        <dbReference type="EMBL" id="KAL1892063.1"/>
    </source>
</evidence>
<name>A0ABR3YWD0_9PEZI</name>
<feature type="compositionally biased region" description="Acidic residues" evidence="1">
    <location>
        <begin position="498"/>
        <end position="536"/>
    </location>
</feature>
<accession>A0ABR3YWD0</accession>
<feature type="region of interest" description="Disordered" evidence="1">
    <location>
        <begin position="791"/>
        <end position="841"/>
    </location>
</feature>
<feature type="compositionally biased region" description="Polar residues" evidence="1">
    <location>
        <begin position="403"/>
        <end position="416"/>
    </location>
</feature>
<proteinExistence type="predicted"/>
<organism evidence="2 3">
    <name type="scientific">Sporothrix stenoceras</name>
    <dbReference type="NCBI Taxonomy" id="5173"/>
    <lineage>
        <taxon>Eukaryota</taxon>
        <taxon>Fungi</taxon>
        <taxon>Dikarya</taxon>
        <taxon>Ascomycota</taxon>
        <taxon>Pezizomycotina</taxon>
        <taxon>Sordariomycetes</taxon>
        <taxon>Sordariomycetidae</taxon>
        <taxon>Ophiostomatales</taxon>
        <taxon>Ophiostomataceae</taxon>
        <taxon>Sporothrix</taxon>
    </lineage>
</organism>
<feature type="compositionally biased region" description="Polar residues" evidence="1">
    <location>
        <begin position="258"/>
        <end position="271"/>
    </location>
</feature>
<feature type="region of interest" description="Disordered" evidence="1">
    <location>
        <begin position="201"/>
        <end position="329"/>
    </location>
</feature>
<feature type="compositionally biased region" description="Polar residues" evidence="1">
    <location>
        <begin position="214"/>
        <end position="251"/>
    </location>
</feature>
<keyword evidence="3" id="KW-1185">Reference proteome</keyword>
<evidence type="ECO:0000313" key="3">
    <source>
        <dbReference type="Proteomes" id="UP001583186"/>
    </source>
</evidence>
<feature type="compositionally biased region" description="Basic and acidic residues" evidence="1">
    <location>
        <begin position="284"/>
        <end position="294"/>
    </location>
</feature>
<evidence type="ECO:0000256" key="1">
    <source>
        <dbReference type="SAM" id="MobiDB-lite"/>
    </source>
</evidence>
<gene>
    <name evidence="2" type="ORF">Sste5346_007218</name>
</gene>
<feature type="compositionally biased region" description="Low complexity" evidence="1">
    <location>
        <begin position="272"/>
        <end position="283"/>
    </location>
</feature>